<dbReference type="SMART" id="SM00850">
    <property type="entry name" value="LytTR"/>
    <property type="match status" value="1"/>
</dbReference>
<dbReference type="Proteomes" id="UP000660861">
    <property type="component" value="Unassembled WGS sequence"/>
</dbReference>
<dbReference type="InterPro" id="IPR046947">
    <property type="entry name" value="LytR-like"/>
</dbReference>
<reference evidence="2" key="1">
    <citation type="submission" date="2020-08" db="EMBL/GenBank/DDBJ databases">
        <title>Genome public.</title>
        <authorList>
            <person name="Liu C."/>
            <person name="Sun Q."/>
        </authorList>
    </citation>
    <scope>NUCLEOTIDE SEQUENCE</scope>
    <source>
        <strain evidence="2">NSJ-54</strain>
    </source>
</reference>
<sequence>MNIAIYDPSKEDGEVLESLIQGLMTQRGEEAEVGLFTEMDQLLKTMHTCEKVFDMAFLFTEGSAAEMRQAVEKVRDYNRAIAVALTGPQDLTNLELQEVPAAVFIKKPYVESAVDRVLEMALGEYSPERSRHILVHTARQDFDLLLDNLLYASSNRRIVTLCTRQGFTFSCYCKLSELEAQISDRRFLRCHQSFLVNMDYINNIIGHSFIMEGGDSVKIRQSGISKIKERYYAWALGRY</sequence>
<organism evidence="2 3">
    <name type="scientific">Zongyangia hominis</name>
    <dbReference type="NCBI Taxonomy" id="2763677"/>
    <lineage>
        <taxon>Bacteria</taxon>
        <taxon>Bacillati</taxon>
        <taxon>Bacillota</taxon>
        <taxon>Clostridia</taxon>
        <taxon>Eubacteriales</taxon>
        <taxon>Oscillospiraceae</taxon>
        <taxon>Zongyangia</taxon>
    </lineage>
</organism>
<dbReference type="GO" id="GO:0003677">
    <property type="term" value="F:DNA binding"/>
    <property type="evidence" value="ECO:0007669"/>
    <property type="project" value="InterPro"/>
</dbReference>
<proteinExistence type="predicted"/>
<keyword evidence="3" id="KW-1185">Reference proteome</keyword>
<dbReference type="GO" id="GO:0000156">
    <property type="term" value="F:phosphorelay response regulator activity"/>
    <property type="evidence" value="ECO:0007669"/>
    <property type="project" value="InterPro"/>
</dbReference>
<dbReference type="RefSeq" id="WP_262397792.1">
    <property type="nucleotide sequence ID" value="NZ_JACRTC010000004.1"/>
</dbReference>
<dbReference type="Gene3D" id="2.40.50.1020">
    <property type="entry name" value="LytTr DNA-binding domain"/>
    <property type="match status" value="1"/>
</dbReference>
<comment type="caution">
    <text evidence="2">The sequence shown here is derived from an EMBL/GenBank/DDBJ whole genome shotgun (WGS) entry which is preliminary data.</text>
</comment>
<name>A0A926EB88_9FIRM</name>
<evidence type="ECO:0000259" key="1">
    <source>
        <dbReference type="PROSITE" id="PS50930"/>
    </source>
</evidence>
<gene>
    <name evidence="2" type="ORF">H8709_07610</name>
</gene>
<dbReference type="PROSITE" id="PS50930">
    <property type="entry name" value="HTH_LYTTR"/>
    <property type="match status" value="1"/>
</dbReference>
<dbReference type="InterPro" id="IPR007492">
    <property type="entry name" value="LytTR_DNA-bd_dom"/>
</dbReference>
<dbReference type="PANTHER" id="PTHR37299">
    <property type="entry name" value="TRANSCRIPTIONAL REGULATOR-RELATED"/>
    <property type="match status" value="1"/>
</dbReference>
<dbReference type="EMBL" id="JACRTC010000004">
    <property type="protein sequence ID" value="MBC8570697.1"/>
    <property type="molecule type" value="Genomic_DNA"/>
</dbReference>
<evidence type="ECO:0000313" key="3">
    <source>
        <dbReference type="Proteomes" id="UP000660861"/>
    </source>
</evidence>
<evidence type="ECO:0000313" key="2">
    <source>
        <dbReference type="EMBL" id="MBC8570697.1"/>
    </source>
</evidence>
<dbReference type="Pfam" id="PF04397">
    <property type="entry name" value="LytTR"/>
    <property type="match status" value="1"/>
</dbReference>
<feature type="domain" description="HTH LytTR-type" evidence="1">
    <location>
        <begin position="133"/>
        <end position="204"/>
    </location>
</feature>
<accession>A0A926EB88</accession>
<dbReference type="PANTHER" id="PTHR37299:SF1">
    <property type="entry name" value="STAGE 0 SPORULATION PROTEIN A HOMOLOG"/>
    <property type="match status" value="1"/>
</dbReference>
<protein>
    <submittedName>
        <fullName evidence="2">LytTR family transcriptional regulator</fullName>
    </submittedName>
</protein>
<dbReference type="AlphaFoldDB" id="A0A926EB88"/>